<evidence type="ECO:0000256" key="1">
    <source>
        <dbReference type="ARBA" id="ARBA00022737"/>
    </source>
</evidence>
<dbReference type="InterPro" id="IPR056254">
    <property type="entry name" value="At5g58720/SDE5-like_UBA-like"/>
</dbReference>
<evidence type="ECO:0000313" key="6">
    <source>
        <dbReference type="EMBL" id="MCL7049921.1"/>
    </source>
</evidence>
<evidence type="ECO:0000256" key="2">
    <source>
        <dbReference type="ARBA" id="ARBA00022884"/>
    </source>
</evidence>
<dbReference type="InterPro" id="IPR035979">
    <property type="entry name" value="RBD_domain_sf"/>
</dbReference>
<sequence>MGSVLGETKVFEKLIDALSSKFSLREIASAYCKAGRDPDLAAQILYGNNSNAAAAVVTTTQCGGTSSNPSLCESIANKPDKGADHKCSKPTEPAFPVGGRVSYAAVAAKSVLTTTQYGGTSSDSDSDSDSCESIADKPNMGADHKGSEMAFSVGSSVSPSVVGGGYYPMHNTPACCLICGPKPLGVDSKDFPVDELIDEKDQMHTDPFVAGKVLGRTVEVNKAVPRGEHNSPYSPKGFKKSNDNDGQFRTRKIFEEFKAYFEKFGRITKVYTVCDTITHQPRGFGFVNFDSEEAVEDVMQKRFHELNGKVVEVKRHVPKDRSNNGHSGGKGYAMHKTPAYGPVSPAKPLKVGIKDFPFDELTDDDVTSDSRVEDYQKHTGNGESLS</sequence>
<feature type="region of interest" description="Disordered" evidence="4">
    <location>
        <begin position="225"/>
        <end position="245"/>
    </location>
</feature>
<name>A0AA42B4C0_PAPNU</name>
<feature type="domain" description="RRM" evidence="5">
    <location>
        <begin position="255"/>
        <end position="324"/>
    </location>
</feature>
<keyword evidence="1" id="KW-0677">Repeat</keyword>
<comment type="caution">
    <text evidence="6">The sequence shown here is derived from an EMBL/GenBank/DDBJ whole genome shotgun (WGS) entry which is preliminary data.</text>
</comment>
<dbReference type="SMART" id="SM00360">
    <property type="entry name" value="RRM"/>
    <property type="match status" value="1"/>
</dbReference>
<evidence type="ECO:0000256" key="3">
    <source>
        <dbReference type="PROSITE-ProRule" id="PRU00176"/>
    </source>
</evidence>
<dbReference type="InterPro" id="IPR012677">
    <property type="entry name" value="Nucleotide-bd_a/b_plait_sf"/>
</dbReference>
<keyword evidence="2 3" id="KW-0694">RNA-binding</keyword>
<dbReference type="PANTHER" id="PTHR48032">
    <property type="entry name" value="RNA-BINDING PROTEIN MUSASHI HOMOLOG RBP6"/>
    <property type="match status" value="1"/>
</dbReference>
<dbReference type="Pfam" id="PF00076">
    <property type="entry name" value="RRM_1"/>
    <property type="match status" value="1"/>
</dbReference>
<keyword evidence="7" id="KW-1185">Reference proteome</keyword>
<dbReference type="PROSITE" id="PS50102">
    <property type="entry name" value="RRM"/>
    <property type="match status" value="1"/>
</dbReference>
<organism evidence="6 7">
    <name type="scientific">Papaver nudicaule</name>
    <name type="common">Iceland poppy</name>
    <dbReference type="NCBI Taxonomy" id="74823"/>
    <lineage>
        <taxon>Eukaryota</taxon>
        <taxon>Viridiplantae</taxon>
        <taxon>Streptophyta</taxon>
        <taxon>Embryophyta</taxon>
        <taxon>Tracheophyta</taxon>
        <taxon>Spermatophyta</taxon>
        <taxon>Magnoliopsida</taxon>
        <taxon>Ranunculales</taxon>
        <taxon>Papaveraceae</taxon>
        <taxon>Papaveroideae</taxon>
        <taxon>Papaver</taxon>
    </lineage>
</organism>
<dbReference type="InterPro" id="IPR000504">
    <property type="entry name" value="RRM_dom"/>
</dbReference>
<reference evidence="6" key="1">
    <citation type="submission" date="2022-03" db="EMBL/GenBank/DDBJ databases">
        <title>A functionally conserved STORR gene fusion in Papaver species that diverged 16.8 million years ago.</title>
        <authorList>
            <person name="Catania T."/>
        </authorList>
    </citation>
    <scope>NUCLEOTIDE SEQUENCE</scope>
    <source>
        <strain evidence="6">S-191538</strain>
    </source>
</reference>
<accession>A0AA42B4C0</accession>
<feature type="region of interest" description="Disordered" evidence="4">
    <location>
        <begin position="318"/>
        <end position="345"/>
    </location>
</feature>
<gene>
    <name evidence="6" type="ORF">MKW94_017206</name>
</gene>
<dbReference type="SUPFAM" id="SSF54928">
    <property type="entry name" value="RNA-binding domain, RBD"/>
    <property type="match status" value="1"/>
</dbReference>
<feature type="region of interest" description="Disordered" evidence="4">
    <location>
        <begin position="116"/>
        <end position="143"/>
    </location>
</feature>
<evidence type="ECO:0000313" key="7">
    <source>
        <dbReference type="Proteomes" id="UP001177140"/>
    </source>
</evidence>
<protein>
    <recommendedName>
        <fullName evidence="5">RRM domain-containing protein</fullName>
    </recommendedName>
</protein>
<dbReference type="EMBL" id="JAJJMA010321659">
    <property type="protein sequence ID" value="MCL7049921.1"/>
    <property type="molecule type" value="Genomic_DNA"/>
</dbReference>
<proteinExistence type="predicted"/>
<feature type="compositionally biased region" description="Basic and acidic residues" evidence="4">
    <location>
        <begin position="368"/>
        <end position="377"/>
    </location>
</feature>
<evidence type="ECO:0000256" key="4">
    <source>
        <dbReference type="SAM" id="MobiDB-lite"/>
    </source>
</evidence>
<evidence type="ECO:0000259" key="5">
    <source>
        <dbReference type="PROSITE" id="PS50102"/>
    </source>
</evidence>
<dbReference type="GO" id="GO:0003729">
    <property type="term" value="F:mRNA binding"/>
    <property type="evidence" value="ECO:0007669"/>
    <property type="project" value="TreeGrafter"/>
</dbReference>
<dbReference type="Pfam" id="PF24767">
    <property type="entry name" value="UBA_At5g58720"/>
    <property type="match status" value="1"/>
</dbReference>
<dbReference type="GO" id="GO:0006417">
    <property type="term" value="P:regulation of translation"/>
    <property type="evidence" value="ECO:0007669"/>
    <property type="project" value="TreeGrafter"/>
</dbReference>
<dbReference type="Proteomes" id="UP001177140">
    <property type="component" value="Unassembled WGS sequence"/>
</dbReference>
<dbReference type="PANTHER" id="PTHR48032:SF12">
    <property type="entry name" value="RRM DOMAIN-CONTAINING PROTEIN"/>
    <property type="match status" value="1"/>
</dbReference>
<dbReference type="Gene3D" id="3.30.70.330">
    <property type="match status" value="1"/>
</dbReference>
<dbReference type="AlphaFoldDB" id="A0AA42B4C0"/>
<feature type="region of interest" description="Disordered" evidence="4">
    <location>
        <begin position="359"/>
        <end position="386"/>
    </location>
</feature>